<dbReference type="EC" id="3.1.1.116" evidence="3"/>
<comment type="catalytic activity">
    <reaction evidence="5">
        <text>a 1,2-diacyl-sn-glycerol + H2O = a 2-acylglycerol + a fatty acid + H(+)</text>
        <dbReference type="Rhea" id="RHEA:33275"/>
        <dbReference type="ChEBI" id="CHEBI:15377"/>
        <dbReference type="ChEBI" id="CHEBI:15378"/>
        <dbReference type="ChEBI" id="CHEBI:17389"/>
        <dbReference type="ChEBI" id="CHEBI:17815"/>
        <dbReference type="ChEBI" id="CHEBI:28868"/>
        <dbReference type="EC" id="3.1.1.116"/>
    </reaction>
</comment>
<reference evidence="14 15" key="1">
    <citation type="journal article" date="2008" name="Nature">
        <title>Genome analysis of the platypus reveals unique signatures of evolution.</title>
        <authorList>
            <person name="Warren W.C."/>
            <person name="Hillier L.W."/>
            <person name="Marshall Graves J.A."/>
            <person name="Birney E."/>
            <person name="Ponting C.P."/>
            <person name="Grutzner F."/>
            <person name="Belov K."/>
            <person name="Miller W."/>
            <person name="Clarke L."/>
            <person name="Chinwalla A.T."/>
            <person name="Yang S.P."/>
            <person name="Heger A."/>
            <person name="Locke D.P."/>
            <person name="Miethke P."/>
            <person name="Waters P.D."/>
            <person name="Veyrunes F."/>
            <person name="Fulton L."/>
            <person name="Fulton B."/>
            <person name="Graves T."/>
            <person name="Wallis J."/>
            <person name="Puente X.S."/>
            <person name="Lopez-Otin C."/>
            <person name="Ordonez G.R."/>
            <person name="Eichler E.E."/>
            <person name="Chen L."/>
            <person name="Cheng Z."/>
            <person name="Deakin J.E."/>
            <person name="Alsop A."/>
            <person name="Thompson K."/>
            <person name="Kirby P."/>
            <person name="Papenfuss A.T."/>
            <person name="Wakefield M.J."/>
            <person name="Olender T."/>
            <person name="Lancet D."/>
            <person name="Huttley G.A."/>
            <person name="Smit A.F."/>
            <person name="Pask A."/>
            <person name="Temple-Smith P."/>
            <person name="Batzer M.A."/>
            <person name="Walker J.A."/>
            <person name="Konkel M.K."/>
            <person name="Harris R.S."/>
            <person name="Whittington C.M."/>
            <person name="Wong E.S."/>
            <person name="Gemmell N.J."/>
            <person name="Buschiazzo E."/>
            <person name="Vargas Jentzsch I.M."/>
            <person name="Merkel A."/>
            <person name="Schmitz J."/>
            <person name="Zemann A."/>
            <person name="Churakov G."/>
            <person name="Kriegs J.O."/>
            <person name="Brosius J."/>
            <person name="Murchison E.P."/>
            <person name="Sachidanandam R."/>
            <person name="Smith C."/>
            <person name="Hannon G.J."/>
            <person name="Tsend-Ayush E."/>
            <person name="McMillan D."/>
            <person name="Attenborough R."/>
            <person name="Rens W."/>
            <person name="Ferguson-Smith M."/>
            <person name="Lefevre C.M."/>
            <person name="Sharp J.A."/>
            <person name="Nicholas K.R."/>
            <person name="Ray D.A."/>
            <person name="Kube M."/>
            <person name="Reinhardt R."/>
            <person name="Pringle T.H."/>
            <person name="Taylor J."/>
            <person name="Jones R.C."/>
            <person name="Nixon B."/>
            <person name="Dacheux J.L."/>
            <person name="Niwa H."/>
            <person name="Sekita Y."/>
            <person name="Huang X."/>
            <person name="Stark A."/>
            <person name="Kheradpour P."/>
            <person name="Kellis M."/>
            <person name="Flicek P."/>
            <person name="Chen Y."/>
            <person name="Webber C."/>
            <person name="Hardison R."/>
            <person name="Nelson J."/>
            <person name="Hallsworth-Pepin K."/>
            <person name="Delehaunty K."/>
            <person name="Markovic C."/>
            <person name="Minx P."/>
            <person name="Feng Y."/>
            <person name="Kremitzki C."/>
            <person name="Mitreva M."/>
            <person name="Glasscock J."/>
            <person name="Wylie T."/>
            <person name="Wohldmann P."/>
            <person name="Thiru P."/>
            <person name="Nhan M.N."/>
            <person name="Pohl C.S."/>
            <person name="Smith S.M."/>
            <person name="Hou S."/>
            <person name="Nefedov M."/>
            <person name="de Jong P.J."/>
            <person name="Renfree M.B."/>
            <person name="Mardis E.R."/>
            <person name="Wilson R.K."/>
        </authorList>
    </citation>
    <scope>NUCLEOTIDE SEQUENCE [LARGE SCALE GENOMIC DNA]</scope>
    <source>
        <strain evidence="14 15">Glennie</strain>
    </source>
</reference>
<evidence type="ECO:0000256" key="3">
    <source>
        <dbReference type="ARBA" id="ARBA00026104"/>
    </source>
</evidence>
<dbReference type="GO" id="GO:0016787">
    <property type="term" value="F:hydrolase activity"/>
    <property type="evidence" value="ECO:0007669"/>
    <property type="project" value="UniProtKB-KW"/>
</dbReference>
<evidence type="ECO:0000313" key="15">
    <source>
        <dbReference type="Proteomes" id="UP000002279"/>
    </source>
</evidence>
<sequence>MARQTGRKVLTVDARNHGESTHSSEMSYEAMSADLQALLSQLGLPRCVLIGHSMGGKTAMTLALQKASGPGTYSGPTLFLGGSNSQFIR</sequence>
<evidence type="ECO:0000256" key="10">
    <source>
        <dbReference type="ARBA" id="ARBA00048513"/>
    </source>
</evidence>
<evidence type="ECO:0000259" key="13">
    <source>
        <dbReference type="Pfam" id="PF00561"/>
    </source>
</evidence>
<reference evidence="14" key="3">
    <citation type="submission" date="2025-09" db="UniProtKB">
        <authorList>
            <consortium name="Ensembl"/>
        </authorList>
    </citation>
    <scope>IDENTIFICATION</scope>
    <source>
        <strain evidence="14">Glennie</strain>
    </source>
</reference>
<evidence type="ECO:0000256" key="5">
    <source>
        <dbReference type="ARBA" id="ARBA00043667"/>
    </source>
</evidence>
<evidence type="ECO:0000313" key="14">
    <source>
        <dbReference type="Ensembl" id="ENSOANP00000037928.1"/>
    </source>
</evidence>
<gene>
    <name evidence="14" type="primary">ABHD11</name>
</gene>
<evidence type="ECO:0000256" key="2">
    <source>
        <dbReference type="ARBA" id="ARBA00022801"/>
    </source>
</evidence>
<protein>
    <recommendedName>
        <fullName evidence="7">sn-1-specific diacylglycerol lipase ABHD11</fullName>
        <ecNumber evidence="3">3.1.1.116</ecNumber>
    </recommendedName>
    <alternativeName>
        <fullName evidence="4">Alpha/beta hydrolase domain-containing protein 11</fullName>
    </alternativeName>
</protein>
<dbReference type="SUPFAM" id="SSF53474">
    <property type="entry name" value="alpha/beta-Hydrolases"/>
    <property type="match status" value="1"/>
</dbReference>
<evidence type="ECO:0000256" key="8">
    <source>
        <dbReference type="ARBA" id="ARBA00048283"/>
    </source>
</evidence>
<dbReference type="InterPro" id="IPR000073">
    <property type="entry name" value="AB_hydrolase_1"/>
</dbReference>
<dbReference type="InterPro" id="IPR029058">
    <property type="entry name" value="AB_hydrolase_fold"/>
</dbReference>
<dbReference type="PANTHER" id="PTHR46118:SF4">
    <property type="entry name" value="PROTEIN ABHD11"/>
    <property type="match status" value="1"/>
</dbReference>
<organism evidence="14 15">
    <name type="scientific">Ornithorhynchus anatinus</name>
    <name type="common">Duckbill platypus</name>
    <dbReference type="NCBI Taxonomy" id="9258"/>
    <lineage>
        <taxon>Eukaryota</taxon>
        <taxon>Metazoa</taxon>
        <taxon>Chordata</taxon>
        <taxon>Craniata</taxon>
        <taxon>Vertebrata</taxon>
        <taxon>Euteleostomi</taxon>
        <taxon>Mammalia</taxon>
        <taxon>Monotremata</taxon>
        <taxon>Ornithorhynchidae</taxon>
        <taxon>Ornithorhynchus</taxon>
    </lineage>
</organism>
<name>A0A6I8NAW3_ORNAN</name>
<evidence type="ECO:0000256" key="11">
    <source>
        <dbReference type="ARBA" id="ARBA00048919"/>
    </source>
</evidence>
<dbReference type="GeneTree" id="ENSGT00390000015880"/>
<evidence type="ECO:0000256" key="6">
    <source>
        <dbReference type="ARBA" id="ARBA00043742"/>
    </source>
</evidence>
<dbReference type="Gene3D" id="3.40.50.1820">
    <property type="entry name" value="alpha/beta hydrolase"/>
    <property type="match status" value="1"/>
</dbReference>
<dbReference type="Proteomes" id="UP000002279">
    <property type="component" value="Chromosome 17"/>
</dbReference>
<comment type="catalytic activity">
    <reaction evidence="8">
        <text>1-octadecanoyl-2-(4Z,7Z,10Z,13Z,16Z,19Z-docosahexaenoyl)-sn-glycerol + H2O = 2-(4Z,7Z,10Z,13Z,16Z,19Z-docosahexaenoyl)-glycerol + octadecanoate + H(+)</text>
        <dbReference type="Rhea" id="RHEA:77107"/>
        <dbReference type="ChEBI" id="CHEBI:15377"/>
        <dbReference type="ChEBI" id="CHEBI:15378"/>
        <dbReference type="ChEBI" id="CHEBI:25629"/>
        <dbReference type="ChEBI" id="CHEBI:77129"/>
        <dbReference type="ChEBI" id="CHEBI:186738"/>
    </reaction>
</comment>
<dbReference type="Ensembl" id="ENSOANT00000059360.1">
    <property type="protein sequence ID" value="ENSOANP00000037928.1"/>
    <property type="gene ID" value="ENSOANG00000038104.1"/>
</dbReference>
<keyword evidence="15" id="KW-1185">Reference proteome</keyword>
<feature type="region of interest" description="Disordered" evidence="12">
    <location>
        <begin position="1"/>
        <end position="27"/>
    </location>
</feature>
<dbReference type="AlphaFoldDB" id="A0A6I8NAW3"/>
<evidence type="ECO:0000256" key="9">
    <source>
        <dbReference type="ARBA" id="ARBA00048504"/>
    </source>
</evidence>
<proteinExistence type="inferred from homology"/>
<comment type="catalytic activity">
    <reaction evidence="10">
        <text>1-octadecanoyl-2-(9Z-octadecenoyl)-sn-glycerol + H2O = 2-(9Z-octadecenoyl)-glycerol + octadecanoate + H(+)</text>
        <dbReference type="Rhea" id="RHEA:77103"/>
        <dbReference type="ChEBI" id="CHEBI:15377"/>
        <dbReference type="ChEBI" id="CHEBI:15378"/>
        <dbReference type="ChEBI" id="CHEBI:25629"/>
        <dbReference type="ChEBI" id="CHEBI:73990"/>
        <dbReference type="ChEBI" id="CHEBI:75468"/>
    </reaction>
</comment>
<comment type="similarity">
    <text evidence="1">Belongs to the AB hydrolase superfamily.</text>
</comment>
<keyword evidence="2" id="KW-0378">Hydrolase</keyword>
<evidence type="ECO:0000256" key="7">
    <source>
        <dbReference type="ARBA" id="ARBA00044064"/>
    </source>
</evidence>
<evidence type="ECO:0000256" key="1">
    <source>
        <dbReference type="ARBA" id="ARBA00008645"/>
    </source>
</evidence>
<comment type="catalytic activity">
    <reaction evidence="6">
        <text>a 1,3-diacyl-sn-glycerol + H2O = a 1-acyl-sn-glycerol + a fatty acid + H(+)</text>
        <dbReference type="Rhea" id="RHEA:38503"/>
        <dbReference type="ChEBI" id="CHEBI:15377"/>
        <dbReference type="ChEBI" id="CHEBI:15378"/>
        <dbReference type="ChEBI" id="CHEBI:28868"/>
        <dbReference type="ChEBI" id="CHEBI:64683"/>
        <dbReference type="ChEBI" id="CHEBI:77272"/>
    </reaction>
</comment>
<dbReference type="PANTHER" id="PTHR46118">
    <property type="entry name" value="PROTEIN ABHD11"/>
    <property type="match status" value="1"/>
</dbReference>
<comment type="catalytic activity">
    <reaction evidence="9">
        <text>1,2-didecanoylglycerol + H2O = decanoylglycerol + decanoate + H(+)</text>
        <dbReference type="Rhea" id="RHEA:48596"/>
        <dbReference type="ChEBI" id="CHEBI:11152"/>
        <dbReference type="ChEBI" id="CHEBI:15377"/>
        <dbReference type="ChEBI" id="CHEBI:15378"/>
        <dbReference type="ChEBI" id="CHEBI:27689"/>
        <dbReference type="ChEBI" id="CHEBI:90605"/>
    </reaction>
</comment>
<evidence type="ECO:0000256" key="12">
    <source>
        <dbReference type="SAM" id="MobiDB-lite"/>
    </source>
</evidence>
<dbReference type="Pfam" id="PF00561">
    <property type="entry name" value="Abhydrolase_1"/>
    <property type="match status" value="1"/>
</dbReference>
<evidence type="ECO:0000256" key="4">
    <source>
        <dbReference type="ARBA" id="ARBA00042703"/>
    </source>
</evidence>
<dbReference type="Bgee" id="ENSOANG00000038104">
    <property type="expression patterns" value="Expressed in heart and 7 other cell types or tissues"/>
</dbReference>
<reference evidence="14" key="2">
    <citation type="submission" date="2025-08" db="UniProtKB">
        <authorList>
            <consortium name="Ensembl"/>
        </authorList>
    </citation>
    <scope>IDENTIFICATION</scope>
    <source>
        <strain evidence="14">Glennie</strain>
    </source>
</reference>
<feature type="domain" description="AB hydrolase-1" evidence="13">
    <location>
        <begin position="5"/>
        <end position="66"/>
    </location>
</feature>
<accession>A0A6I8NAW3</accession>
<comment type="catalytic activity">
    <reaction evidence="11">
        <text>1-octadecanoyl-2-(5Z,8Z,11Z,14Z-eicosatetraenoyl)-sn-glycerol + H2O = 2-(5Z,8Z,11Z,14Z-eicosatetraenoyl)-glycerol + octadecanoate + H(+)</text>
        <dbReference type="Rhea" id="RHEA:38507"/>
        <dbReference type="ChEBI" id="CHEBI:15377"/>
        <dbReference type="ChEBI" id="CHEBI:15378"/>
        <dbReference type="ChEBI" id="CHEBI:25629"/>
        <dbReference type="ChEBI" id="CHEBI:52392"/>
        <dbReference type="ChEBI" id="CHEBI:75728"/>
    </reaction>
</comment>